<name>A0A0G0TA58_9BACT</name>
<dbReference type="PANTHER" id="PTHR45919">
    <property type="entry name" value="GDP-MAN:MAN(3)GLCNAC(2)-PP-DOL ALPHA-1,2-MANNOSYLTRANSFERASE"/>
    <property type="match status" value="1"/>
</dbReference>
<reference evidence="2 3" key="1">
    <citation type="journal article" date="2015" name="Nature">
        <title>rRNA introns, odd ribosomes, and small enigmatic genomes across a large radiation of phyla.</title>
        <authorList>
            <person name="Brown C.T."/>
            <person name="Hug L.A."/>
            <person name="Thomas B.C."/>
            <person name="Sharon I."/>
            <person name="Castelle C.J."/>
            <person name="Singh A."/>
            <person name="Wilkins M.J."/>
            <person name="Williams K.H."/>
            <person name="Banfield J.F."/>
        </authorList>
    </citation>
    <scope>NUCLEOTIDE SEQUENCE [LARGE SCALE GENOMIC DNA]</scope>
</reference>
<dbReference type="SUPFAM" id="SSF53756">
    <property type="entry name" value="UDP-Glycosyltransferase/glycogen phosphorylase"/>
    <property type="match status" value="1"/>
</dbReference>
<dbReference type="PANTHER" id="PTHR45919:SF1">
    <property type="entry name" value="GDP-MAN:MAN(3)GLCNAC(2)-PP-DOL ALPHA-1,2-MANNOSYLTRANSFERASE"/>
    <property type="match status" value="1"/>
</dbReference>
<comment type="caution">
    <text evidence="2">The sequence shown here is derived from an EMBL/GenBank/DDBJ whole genome shotgun (WGS) entry which is preliminary data.</text>
</comment>
<protein>
    <recommendedName>
        <fullName evidence="1">Glycosyl transferase family 1 domain-containing protein</fullName>
    </recommendedName>
</protein>
<dbReference type="GO" id="GO:0006487">
    <property type="term" value="P:protein N-linked glycosylation"/>
    <property type="evidence" value="ECO:0007669"/>
    <property type="project" value="TreeGrafter"/>
</dbReference>
<evidence type="ECO:0000313" key="2">
    <source>
        <dbReference type="EMBL" id="KKR43955.1"/>
    </source>
</evidence>
<dbReference type="InterPro" id="IPR001296">
    <property type="entry name" value="Glyco_trans_1"/>
</dbReference>
<accession>A0A0G0TA58</accession>
<sequence>MKAAIFNPYLDTLGGGERYTLTFARVLVGAGYSVDLEWKDEGIKKTLEQRFGMNFDGINIIPDIKKGDGYDLCFWVSDGSIPIMHARRNILHFQVPFRGVKGKSLMNKMKLIRINKIVCNSGFTKNIIDKEFGVDSVVLYPPVDTKSFKSKRKENIILYVGRFSKILQGKGQETLVSAFKDLFDKGFQEWKLVLAGGTEVGAGNFVEELKELAEKYPVEIIESPDFITLKNLYGNAKIFWSASGFGQNENETPEKMEHFGITVVEAMSAGAIPIIFNGGGHREIVEDSVNGLTWESPGELVSKTVDLIKNTKEYRLLELNAKKKAEEYSLFSFENEVLSSILQK</sequence>
<dbReference type="GO" id="GO:0016020">
    <property type="term" value="C:membrane"/>
    <property type="evidence" value="ECO:0007669"/>
    <property type="project" value="TreeGrafter"/>
</dbReference>
<feature type="domain" description="Glycosyl transferase family 1" evidence="1">
    <location>
        <begin position="146"/>
        <end position="323"/>
    </location>
</feature>
<dbReference type="Gene3D" id="3.40.50.2000">
    <property type="entry name" value="Glycogen Phosphorylase B"/>
    <property type="match status" value="1"/>
</dbReference>
<organism evidence="2 3">
    <name type="scientific">Candidatus Woesebacteria bacterium GW2011_GWB1_40_12</name>
    <dbReference type="NCBI Taxonomy" id="1618576"/>
    <lineage>
        <taxon>Bacteria</taxon>
        <taxon>Candidatus Woeseibacteriota</taxon>
    </lineage>
</organism>
<dbReference type="CDD" id="cd03801">
    <property type="entry name" value="GT4_PimA-like"/>
    <property type="match status" value="1"/>
</dbReference>
<proteinExistence type="predicted"/>
<dbReference type="InterPro" id="IPR038013">
    <property type="entry name" value="ALG11"/>
</dbReference>
<dbReference type="AlphaFoldDB" id="A0A0G0TA58"/>
<gene>
    <name evidence="2" type="ORF">UT76_C0007G0012</name>
</gene>
<dbReference type="Proteomes" id="UP000034215">
    <property type="component" value="Unassembled WGS sequence"/>
</dbReference>
<dbReference type="EMBL" id="LBYA01000007">
    <property type="protein sequence ID" value="KKR43955.1"/>
    <property type="molecule type" value="Genomic_DNA"/>
</dbReference>
<evidence type="ECO:0000259" key="1">
    <source>
        <dbReference type="Pfam" id="PF00534"/>
    </source>
</evidence>
<dbReference type="Pfam" id="PF00534">
    <property type="entry name" value="Glycos_transf_1"/>
    <property type="match status" value="1"/>
</dbReference>
<dbReference type="GO" id="GO:0004377">
    <property type="term" value="F:GDP-Man:Man(3)GlcNAc(2)-PP-Dol alpha-1,2-mannosyltransferase activity"/>
    <property type="evidence" value="ECO:0007669"/>
    <property type="project" value="InterPro"/>
</dbReference>
<evidence type="ECO:0000313" key="3">
    <source>
        <dbReference type="Proteomes" id="UP000034215"/>
    </source>
</evidence>